<dbReference type="AlphaFoldDB" id="A0A6P2D1G6"/>
<accession>A0A6P2D1G6</accession>
<reference evidence="2 3" key="1">
    <citation type="submission" date="2019-05" db="EMBL/GenBank/DDBJ databases">
        <authorList>
            <consortium name="Science for Life Laboratories"/>
        </authorList>
    </citation>
    <scope>NUCLEOTIDE SEQUENCE [LARGE SCALE GENOMIC DNA]</scope>
    <source>
        <strain evidence="2">Soil9</strain>
    </source>
</reference>
<proteinExistence type="predicted"/>
<sequence length="188" mass="20263">MRSCARQMTRSLFDLIICLGPAQHCSLRAARESLTRLNNKCDNRSTHGPAGAPKNDKAVNPTKYAPKNPYPSEGCPGIVGAKSSRAYTTGRASTTRARERNFRGVRVSGTTAPGNSSTVSGTRARRATHMNRCQSRIPFSAPADPPVGARGTKTKRTAPHNAHHIERSRTDEPLPTARHSVPCAPVNV</sequence>
<evidence type="ECO:0000256" key="1">
    <source>
        <dbReference type="SAM" id="MobiDB-lite"/>
    </source>
</evidence>
<gene>
    <name evidence="2" type="ORF">SOIL9_32880</name>
</gene>
<protein>
    <submittedName>
        <fullName evidence="2">Uncharacterized protein</fullName>
    </submittedName>
</protein>
<feature type="compositionally biased region" description="Basic residues" evidence="1">
    <location>
        <begin position="152"/>
        <end position="162"/>
    </location>
</feature>
<keyword evidence="3" id="KW-1185">Reference proteome</keyword>
<feature type="region of interest" description="Disordered" evidence="1">
    <location>
        <begin position="106"/>
        <end position="125"/>
    </location>
</feature>
<evidence type="ECO:0000313" key="3">
    <source>
        <dbReference type="Proteomes" id="UP000464178"/>
    </source>
</evidence>
<dbReference type="Proteomes" id="UP000464178">
    <property type="component" value="Chromosome"/>
</dbReference>
<dbReference type="KEGG" id="gms:SOIL9_32880"/>
<dbReference type="EMBL" id="LR593886">
    <property type="protein sequence ID" value="VTR94426.1"/>
    <property type="molecule type" value="Genomic_DNA"/>
</dbReference>
<feature type="region of interest" description="Disordered" evidence="1">
    <location>
        <begin position="41"/>
        <end position="77"/>
    </location>
</feature>
<feature type="compositionally biased region" description="Basic and acidic residues" evidence="1">
    <location>
        <begin position="163"/>
        <end position="172"/>
    </location>
</feature>
<evidence type="ECO:0000313" key="2">
    <source>
        <dbReference type="EMBL" id="VTR94426.1"/>
    </source>
</evidence>
<feature type="region of interest" description="Disordered" evidence="1">
    <location>
        <begin position="136"/>
        <end position="188"/>
    </location>
</feature>
<organism evidence="2 3">
    <name type="scientific">Gemmata massiliana</name>
    <dbReference type="NCBI Taxonomy" id="1210884"/>
    <lineage>
        <taxon>Bacteria</taxon>
        <taxon>Pseudomonadati</taxon>
        <taxon>Planctomycetota</taxon>
        <taxon>Planctomycetia</taxon>
        <taxon>Gemmatales</taxon>
        <taxon>Gemmataceae</taxon>
        <taxon>Gemmata</taxon>
    </lineage>
</organism>
<name>A0A6P2D1G6_9BACT</name>
<feature type="compositionally biased region" description="Polar residues" evidence="1">
    <location>
        <begin position="108"/>
        <end position="121"/>
    </location>
</feature>